<dbReference type="RefSeq" id="WP_133768845.1">
    <property type="nucleotide sequence ID" value="NZ_SNZR01000011.1"/>
</dbReference>
<dbReference type="Gene3D" id="3.40.1620.10">
    <property type="entry name" value="YefM-like domain"/>
    <property type="match status" value="1"/>
</dbReference>
<dbReference type="SUPFAM" id="SSF143120">
    <property type="entry name" value="YefM-like"/>
    <property type="match status" value="1"/>
</dbReference>
<dbReference type="AlphaFoldDB" id="A0A4R7C976"/>
<dbReference type="OrthoDB" id="7451784at2"/>
<sequence>MVWALQDAKNQFSEVVRRARAEGPQTVTLRGERAAVILSAEDFDALKAGRPSIVDTLLAGPDWDEGLIEDITKRSSAPSRDVPL</sequence>
<evidence type="ECO:0000256" key="1">
    <source>
        <dbReference type="ARBA" id="ARBA00009981"/>
    </source>
</evidence>
<dbReference type="Pfam" id="PF02604">
    <property type="entry name" value="PhdYeFM_antitox"/>
    <property type="match status" value="1"/>
</dbReference>
<comment type="similarity">
    <text evidence="1 2">Belongs to the phD/YefM antitoxin family.</text>
</comment>
<evidence type="ECO:0000313" key="3">
    <source>
        <dbReference type="EMBL" id="TDR93885.1"/>
    </source>
</evidence>
<comment type="caution">
    <text evidence="3">The sequence shown here is derived from an EMBL/GenBank/DDBJ whole genome shotgun (WGS) entry which is preliminary data.</text>
</comment>
<dbReference type="InterPro" id="IPR036165">
    <property type="entry name" value="YefM-like_sf"/>
</dbReference>
<reference evidence="3 4" key="1">
    <citation type="submission" date="2019-03" db="EMBL/GenBank/DDBJ databases">
        <title>Genomic Encyclopedia of Type Strains, Phase IV (KMG-IV): sequencing the most valuable type-strain genomes for metagenomic binning, comparative biology and taxonomic classification.</title>
        <authorList>
            <person name="Goeker M."/>
        </authorList>
    </citation>
    <scope>NUCLEOTIDE SEQUENCE [LARGE SCALE GENOMIC DNA]</scope>
    <source>
        <strain evidence="3 4">DSM 25903</strain>
    </source>
</reference>
<organism evidence="3 4">
    <name type="scientific">Enterovirga rhinocerotis</name>
    <dbReference type="NCBI Taxonomy" id="1339210"/>
    <lineage>
        <taxon>Bacteria</taxon>
        <taxon>Pseudomonadati</taxon>
        <taxon>Pseudomonadota</taxon>
        <taxon>Alphaproteobacteria</taxon>
        <taxon>Hyphomicrobiales</taxon>
        <taxon>Methylobacteriaceae</taxon>
        <taxon>Enterovirga</taxon>
    </lineage>
</organism>
<dbReference type="EMBL" id="SNZR01000011">
    <property type="protein sequence ID" value="TDR93885.1"/>
    <property type="molecule type" value="Genomic_DNA"/>
</dbReference>
<dbReference type="NCBIfam" id="TIGR01552">
    <property type="entry name" value="phd_fam"/>
    <property type="match status" value="1"/>
</dbReference>
<evidence type="ECO:0000256" key="2">
    <source>
        <dbReference type="RuleBase" id="RU362080"/>
    </source>
</evidence>
<gene>
    <name evidence="3" type="ORF">EV668_1154</name>
</gene>
<dbReference type="InterPro" id="IPR006442">
    <property type="entry name" value="Antitoxin_Phd/YefM"/>
</dbReference>
<comment type="function">
    <text evidence="2">Antitoxin component of a type II toxin-antitoxin (TA) system.</text>
</comment>
<dbReference type="Proteomes" id="UP000295122">
    <property type="component" value="Unassembled WGS sequence"/>
</dbReference>
<evidence type="ECO:0000313" key="4">
    <source>
        <dbReference type="Proteomes" id="UP000295122"/>
    </source>
</evidence>
<keyword evidence="4" id="KW-1185">Reference proteome</keyword>
<accession>A0A4R7C976</accession>
<name>A0A4R7C976_9HYPH</name>
<protein>
    <recommendedName>
        <fullName evidence="2">Antitoxin</fullName>
    </recommendedName>
</protein>
<proteinExistence type="inferred from homology"/>